<feature type="region of interest" description="Disordered" evidence="1">
    <location>
        <begin position="1"/>
        <end position="84"/>
    </location>
</feature>
<dbReference type="InterPro" id="IPR009003">
    <property type="entry name" value="Peptidase_S1_PA"/>
</dbReference>
<dbReference type="Pfam" id="PF00089">
    <property type="entry name" value="Trypsin"/>
    <property type="match status" value="1"/>
</dbReference>
<organism evidence="3 4">
    <name type="scientific">Ostreobium quekettii</name>
    <dbReference type="NCBI Taxonomy" id="121088"/>
    <lineage>
        <taxon>Eukaryota</taxon>
        <taxon>Viridiplantae</taxon>
        <taxon>Chlorophyta</taxon>
        <taxon>core chlorophytes</taxon>
        <taxon>Ulvophyceae</taxon>
        <taxon>TCBD clade</taxon>
        <taxon>Bryopsidales</taxon>
        <taxon>Ostreobineae</taxon>
        <taxon>Ostreobiaceae</taxon>
        <taxon>Ostreobium</taxon>
    </lineage>
</organism>
<dbReference type="Gene3D" id="2.40.10.10">
    <property type="entry name" value="Trypsin-like serine proteases"/>
    <property type="match status" value="1"/>
</dbReference>
<dbReference type="EMBL" id="CAJHUC010002760">
    <property type="protein sequence ID" value="CAD7704334.1"/>
    <property type="molecule type" value="Genomic_DNA"/>
</dbReference>
<dbReference type="SUPFAM" id="SSF50494">
    <property type="entry name" value="Trypsin-like serine proteases"/>
    <property type="match status" value="1"/>
</dbReference>
<protein>
    <recommendedName>
        <fullName evidence="2">Peptidase S1 domain-containing protein</fullName>
    </recommendedName>
</protein>
<evidence type="ECO:0000313" key="4">
    <source>
        <dbReference type="Proteomes" id="UP000708148"/>
    </source>
</evidence>
<reference evidence="3" key="1">
    <citation type="submission" date="2020-12" db="EMBL/GenBank/DDBJ databases">
        <authorList>
            <person name="Iha C."/>
        </authorList>
    </citation>
    <scope>NUCLEOTIDE SEQUENCE</scope>
</reference>
<feature type="non-terminal residue" evidence="3">
    <location>
        <position position="1"/>
    </location>
</feature>
<feature type="compositionally biased region" description="Polar residues" evidence="1">
    <location>
        <begin position="66"/>
        <end position="83"/>
    </location>
</feature>
<evidence type="ECO:0000313" key="3">
    <source>
        <dbReference type="EMBL" id="CAD7704334.1"/>
    </source>
</evidence>
<evidence type="ECO:0000256" key="1">
    <source>
        <dbReference type="SAM" id="MobiDB-lite"/>
    </source>
</evidence>
<feature type="domain" description="Peptidase S1" evidence="2">
    <location>
        <begin position="163"/>
        <end position="203"/>
    </location>
</feature>
<accession>A0A8S1JDS1</accession>
<dbReference type="InterPro" id="IPR001254">
    <property type="entry name" value="Trypsin_dom"/>
</dbReference>
<dbReference type="Proteomes" id="UP000708148">
    <property type="component" value="Unassembled WGS sequence"/>
</dbReference>
<proteinExistence type="predicted"/>
<evidence type="ECO:0000259" key="2">
    <source>
        <dbReference type="Pfam" id="PF00089"/>
    </source>
</evidence>
<feature type="non-terminal residue" evidence="3">
    <location>
        <position position="222"/>
    </location>
</feature>
<comment type="caution">
    <text evidence="3">The sequence shown here is derived from an EMBL/GenBank/DDBJ whole genome shotgun (WGS) entry which is preliminary data.</text>
</comment>
<name>A0A8S1JDS1_9CHLO</name>
<dbReference type="GO" id="GO:0004252">
    <property type="term" value="F:serine-type endopeptidase activity"/>
    <property type="evidence" value="ECO:0007669"/>
    <property type="project" value="InterPro"/>
</dbReference>
<dbReference type="PROSITE" id="PS00134">
    <property type="entry name" value="TRYPSIN_HIS"/>
    <property type="match status" value="1"/>
</dbReference>
<dbReference type="InterPro" id="IPR018114">
    <property type="entry name" value="TRYPSIN_HIS"/>
</dbReference>
<keyword evidence="4" id="KW-1185">Reference proteome</keyword>
<sequence length="222" mass="23851">RICPPETAGRTRAPWAAKGPLGPRPQGGAKPCWSLQPAVRKRPAPVGRSPRVQRDRRARAAAVGSPDSTPSARSAVELNQSSMERSHKCRQRPCTPLLLAFMLLAQDLATGVIPKSAPQLEMEGTDGLLEDSGECSNTLEAVCGGDWDEALASGRWIEVPVGRFDYFVSVRGWDFRHRCSGIVVDTSWVLTAAHCIKHVGPNAMVYMTPPATGGAVADDATR</sequence>
<dbReference type="InterPro" id="IPR043504">
    <property type="entry name" value="Peptidase_S1_PA_chymotrypsin"/>
</dbReference>
<dbReference type="AlphaFoldDB" id="A0A8S1JDS1"/>
<gene>
    <name evidence="3" type="ORF">OSTQU699_LOCUS9689</name>
</gene>
<dbReference type="OrthoDB" id="10061449at2759"/>
<dbReference type="GO" id="GO:0006508">
    <property type="term" value="P:proteolysis"/>
    <property type="evidence" value="ECO:0007669"/>
    <property type="project" value="InterPro"/>
</dbReference>